<comment type="caution">
    <text evidence="2">The sequence shown here is derived from an EMBL/GenBank/DDBJ whole genome shotgun (WGS) entry which is preliminary data.</text>
</comment>
<feature type="signal peptide" evidence="1">
    <location>
        <begin position="1"/>
        <end position="23"/>
    </location>
</feature>
<protein>
    <submittedName>
        <fullName evidence="2">DUF2490 domain-containing protein</fullName>
    </submittedName>
</protein>
<dbReference type="EMBL" id="JAVCAP010000015">
    <property type="protein sequence ID" value="MDP8567821.1"/>
    <property type="molecule type" value="Genomic_DNA"/>
</dbReference>
<dbReference type="Pfam" id="PF10677">
    <property type="entry name" value="DUF2490"/>
    <property type="match status" value="1"/>
</dbReference>
<dbReference type="InterPro" id="IPR019619">
    <property type="entry name" value="DUF2490"/>
</dbReference>
<dbReference type="RefSeq" id="WP_306389545.1">
    <property type="nucleotide sequence ID" value="NZ_JAVCAP010000015.1"/>
</dbReference>
<name>A0ABT9JUM3_9PROT</name>
<accession>A0ABT9JUM3</accession>
<evidence type="ECO:0000256" key="1">
    <source>
        <dbReference type="SAM" id="SignalP"/>
    </source>
</evidence>
<gene>
    <name evidence="2" type="ORF">Q9291_08155</name>
</gene>
<organism evidence="2 3">
    <name type="scientific">Methylophilus aquaticus</name>
    <dbReference type="NCBI Taxonomy" id="1971610"/>
    <lineage>
        <taxon>Bacteria</taxon>
        <taxon>Pseudomonadati</taxon>
        <taxon>Pseudomonadota</taxon>
        <taxon>Betaproteobacteria</taxon>
        <taxon>Nitrosomonadales</taxon>
        <taxon>Methylophilaceae</taxon>
        <taxon>Methylophilus</taxon>
    </lineage>
</organism>
<sequence length="228" mass="27033">MTFFRFAYLFLSLNLGGVTLACAETEEDGRYWFSIYTQGKLPAENIYWSMDTQPRWREEGQHFDQLILRPSVFYKLNTNTSVWLGYDTIISHPDGKSAFRENRLWEQFQHQFDDVVDVTLTSRTRFEQRRREDFQDVGHRLRQMFRATTPLSLHPSLSLVVFDEVFVNLSQTEWGVRRGLDQNRLFLGVNWKFNAVSNMDAGYLNQFVNSRTTDRENHVLSTTLRFNF</sequence>
<dbReference type="Proteomes" id="UP001225906">
    <property type="component" value="Unassembled WGS sequence"/>
</dbReference>
<keyword evidence="3" id="KW-1185">Reference proteome</keyword>
<evidence type="ECO:0000313" key="3">
    <source>
        <dbReference type="Proteomes" id="UP001225906"/>
    </source>
</evidence>
<feature type="chain" id="PRO_5045293726" evidence="1">
    <location>
        <begin position="24"/>
        <end position="228"/>
    </location>
</feature>
<keyword evidence="1" id="KW-0732">Signal</keyword>
<evidence type="ECO:0000313" key="2">
    <source>
        <dbReference type="EMBL" id="MDP8567821.1"/>
    </source>
</evidence>
<dbReference type="PROSITE" id="PS51257">
    <property type="entry name" value="PROKAR_LIPOPROTEIN"/>
    <property type="match status" value="1"/>
</dbReference>
<proteinExistence type="predicted"/>
<reference evidence="3" key="1">
    <citation type="journal article" date="2019" name="Int. J. Syst. Evol. Microbiol.">
        <title>The Global Catalogue of Microorganisms (GCM) 10K type strain sequencing project: providing services to taxonomists for standard genome sequencing and annotation.</title>
        <authorList>
            <consortium name="The Broad Institute Genomics Platform"/>
            <consortium name="The Broad Institute Genome Sequencing Center for Infectious Disease"/>
            <person name="Wu L."/>
            <person name="Ma J."/>
        </authorList>
    </citation>
    <scope>NUCLEOTIDE SEQUENCE [LARGE SCALE GENOMIC DNA]</scope>
    <source>
        <strain evidence="3">VKM B-3159</strain>
    </source>
</reference>